<dbReference type="VEuPathDB" id="VectorBase:CPIJ007296"/>
<dbReference type="EMBL" id="DS231964">
    <property type="protein sequence ID" value="EDS29469.1"/>
    <property type="molecule type" value="Genomic_DNA"/>
</dbReference>
<feature type="region of interest" description="Disordered" evidence="2">
    <location>
        <begin position="1"/>
        <end position="36"/>
    </location>
</feature>
<feature type="compositionally biased region" description="Basic and acidic residues" evidence="2">
    <location>
        <begin position="1"/>
        <end position="10"/>
    </location>
</feature>
<evidence type="ECO:0000256" key="2">
    <source>
        <dbReference type="SAM" id="MobiDB-lite"/>
    </source>
</evidence>
<feature type="coiled-coil region" evidence="1">
    <location>
        <begin position="72"/>
        <end position="102"/>
    </location>
</feature>
<protein>
    <submittedName>
        <fullName evidence="3 4">Laminin subunit B</fullName>
    </submittedName>
</protein>
<dbReference type="Proteomes" id="UP000002320">
    <property type="component" value="Unassembled WGS sequence"/>
</dbReference>
<sequence>MLRQMGDHPGRTAGGNETNERESEDDQDAATGAYKKEFDSMSKKVEVIQGLLTNTISDREIKAINANIADVKQHLNESAKAVEASEKQLQETSANIKFANIDVEELSN</sequence>
<dbReference type="VEuPathDB" id="VectorBase:CQUJHB014354"/>
<dbReference type="EnsemblMetazoa" id="CPIJ007296-RA">
    <property type="protein sequence ID" value="CPIJ007296-PA"/>
    <property type="gene ID" value="CPIJ007296"/>
</dbReference>
<name>B0WJV2_CULQU</name>
<gene>
    <name evidence="4" type="primary">6039371</name>
    <name evidence="3" type="ORF">CpipJ_CPIJ007296</name>
</gene>
<keyword evidence="5" id="KW-1185">Reference proteome</keyword>
<dbReference type="KEGG" id="cqu:CpipJ_CPIJ007296"/>
<dbReference type="InParanoid" id="B0WJV2"/>
<keyword evidence="1" id="KW-0175">Coiled coil</keyword>
<organism>
    <name type="scientific">Culex quinquefasciatus</name>
    <name type="common">Southern house mosquito</name>
    <name type="synonym">Culex pungens</name>
    <dbReference type="NCBI Taxonomy" id="7176"/>
    <lineage>
        <taxon>Eukaryota</taxon>
        <taxon>Metazoa</taxon>
        <taxon>Ecdysozoa</taxon>
        <taxon>Arthropoda</taxon>
        <taxon>Hexapoda</taxon>
        <taxon>Insecta</taxon>
        <taxon>Pterygota</taxon>
        <taxon>Neoptera</taxon>
        <taxon>Endopterygota</taxon>
        <taxon>Diptera</taxon>
        <taxon>Nematocera</taxon>
        <taxon>Culicoidea</taxon>
        <taxon>Culicidae</taxon>
        <taxon>Culicinae</taxon>
        <taxon>Culicini</taxon>
        <taxon>Culex</taxon>
        <taxon>Culex</taxon>
    </lineage>
</organism>
<reference evidence="3" key="1">
    <citation type="submission" date="2007-03" db="EMBL/GenBank/DDBJ databases">
        <title>Annotation of Culex pipiens quinquefasciatus.</title>
        <authorList>
            <consortium name="The Broad Institute Genome Sequencing Platform"/>
            <person name="Atkinson P.W."/>
            <person name="Hemingway J."/>
            <person name="Christensen B.M."/>
            <person name="Higgs S."/>
            <person name="Kodira C."/>
            <person name="Hannick L."/>
            <person name="Megy K."/>
            <person name="O'Leary S."/>
            <person name="Pearson M."/>
            <person name="Haas B.J."/>
            <person name="Mauceli E."/>
            <person name="Wortman J.R."/>
            <person name="Lee N.H."/>
            <person name="Guigo R."/>
            <person name="Stanke M."/>
            <person name="Alvarado L."/>
            <person name="Amedeo P."/>
            <person name="Antoine C.H."/>
            <person name="Arensburger P."/>
            <person name="Bidwell S.L."/>
            <person name="Crawford M."/>
            <person name="Camaro F."/>
            <person name="Devon K."/>
            <person name="Engels R."/>
            <person name="Hammond M."/>
            <person name="Howarth C."/>
            <person name="Koehrsen M."/>
            <person name="Lawson D."/>
            <person name="Montgomery P."/>
            <person name="Nene V."/>
            <person name="Nusbaum C."/>
            <person name="Puiu D."/>
            <person name="Romero-Severson J."/>
            <person name="Severson D.W."/>
            <person name="Shumway M."/>
            <person name="Sisk P."/>
            <person name="Stolte C."/>
            <person name="Zeng Q."/>
            <person name="Eisenstadt E."/>
            <person name="Fraser-Liggett C."/>
            <person name="Strausberg R."/>
            <person name="Galagan J."/>
            <person name="Birren B."/>
            <person name="Collins F.H."/>
        </authorList>
    </citation>
    <scope>NUCLEOTIDE SEQUENCE [LARGE SCALE GENOMIC DNA]</scope>
    <source>
        <strain evidence="3">JHB</strain>
    </source>
</reference>
<reference evidence="4" key="2">
    <citation type="submission" date="2020-05" db="UniProtKB">
        <authorList>
            <consortium name="EnsemblMetazoa"/>
        </authorList>
    </citation>
    <scope>IDENTIFICATION</scope>
    <source>
        <strain evidence="4">JHB</strain>
    </source>
</reference>
<evidence type="ECO:0000313" key="4">
    <source>
        <dbReference type="EnsemblMetazoa" id="CPIJ007296-PA"/>
    </source>
</evidence>
<evidence type="ECO:0000313" key="5">
    <source>
        <dbReference type="Proteomes" id="UP000002320"/>
    </source>
</evidence>
<proteinExistence type="predicted"/>
<evidence type="ECO:0000256" key="1">
    <source>
        <dbReference type="SAM" id="Coils"/>
    </source>
</evidence>
<accession>B0WJV2</accession>
<dbReference type="HOGENOM" id="CLU_2199512_0_0_1"/>
<dbReference type="OrthoDB" id="5985440at2759"/>
<evidence type="ECO:0000313" key="3">
    <source>
        <dbReference type="EMBL" id="EDS29469.1"/>
    </source>
</evidence>
<dbReference type="AlphaFoldDB" id="B0WJV2"/>